<dbReference type="PROSITE" id="PS00108">
    <property type="entry name" value="PROTEIN_KINASE_ST"/>
    <property type="match status" value="1"/>
</dbReference>
<keyword evidence="6" id="KW-1133">Transmembrane helix</keyword>
<protein>
    <submittedName>
        <fullName evidence="8">Serine/threonine protein kinase</fullName>
    </submittedName>
</protein>
<evidence type="ECO:0000256" key="2">
    <source>
        <dbReference type="ARBA" id="ARBA00022741"/>
    </source>
</evidence>
<evidence type="ECO:0000313" key="9">
    <source>
        <dbReference type="Proteomes" id="UP000002063"/>
    </source>
</evidence>
<dbReference type="eggNOG" id="arCOG03682">
    <property type="taxonomic scope" value="Archaea"/>
</dbReference>
<dbReference type="GeneID" id="8513336"/>
<evidence type="ECO:0000256" key="3">
    <source>
        <dbReference type="ARBA" id="ARBA00022777"/>
    </source>
</evidence>
<evidence type="ECO:0000256" key="1">
    <source>
        <dbReference type="ARBA" id="ARBA00022679"/>
    </source>
</evidence>
<dbReference type="InterPro" id="IPR017441">
    <property type="entry name" value="Protein_kinase_ATP_BS"/>
</dbReference>
<proteinExistence type="predicted"/>
<dbReference type="GO" id="GO:0000407">
    <property type="term" value="C:phagophore assembly site"/>
    <property type="evidence" value="ECO:0007669"/>
    <property type="project" value="TreeGrafter"/>
</dbReference>
<dbReference type="HOGENOM" id="CLU_331402_0_0_2"/>
<dbReference type="STRING" id="579137.Metvu_0999"/>
<evidence type="ECO:0000256" key="6">
    <source>
        <dbReference type="SAM" id="Phobius"/>
    </source>
</evidence>
<dbReference type="GO" id="GO:0005776">
    <property type="term" value="C:autophagosome"/>
    <property type="evidence" value="ECO:0007669"/>
    <property type="project" value="TreeGrafter"/>
</dbReference>
<keyword evidence="6" id="KW-0472">Membrane</keyword>
<dbReference type="GO" id="GO:0005829">
    <property type="term" value="C:cytosol"/>
    <property type="evidence" value="ECO:0007669"/>
    <property type="project" value="TreeGrafter"/>
</dbReference>
<feature type="transmembrane region" description="Helical" evidence="6">
    <location>
        <begin position="441"/>
        <end position="462"/>
    </location>
</feature>
<dbReference type="CDD" id="cd14014">
    <property type="entry name" value="STKc_PknB_like"/>
    <property type="match status" value="1"/>
</dbReference>
<dbReference type="PROSITE" id="PS00107">
    <property type="entry name" value="PROTEIN_KINASE_ATP"/>
    <property type="match status" value="1"/>
</dbReference>
<keyword evidence="1" id="KW-0808">Transferase</keyword>
<dbReference type="GO" id="GO:0016020">
    <property type="term" value="C:membrane"/>
    <property type="evidence" value="ECO:0007669"/>
    <property type="project" value="TreeGrafter"/>
</dbReference>
<keyword evidence="9" id="KW-1185">Reference proteome</keyword>
<sequence>MKKLLLLIFYLILLSEISISYAELGTPELEISASVNPYKIEKGGTGTLIVNVSEVGGEDWAKNVVVKPYCLDNGIFISPSKSSPVDIDKYGSATFTFTINVNNSALEGVKTIHIDVDYIDTGWLNIGEDDKSKSATTTFEVISSTSDTSNYPTNDYSYNSDGYISVDSNVYDADVYVDGSYIGKTPIADYPITSGSHTISVEKEGYESYTEYVNVNSGETYNIYATLTESYGCLNVYSNPTDADVYVDGYYEGKTPLHLTLTPGIHSVEVKKDEYYPYSTDVYINSGDSKTVNAELKPKFGYLTVYSLEGAEIYIDGKYVGHPPLRSYKLSIGNHNIEIKKEEYNTYSTDIYINSGDSKTIKAKLTPKYGYLTVYSYLGVPCDIYLNNKWIGTTPITKHDVKPGFYHIECKIGELPIYESSISIKNGEYKKLDIELTNSYAGYYLGGSFALMGFGVVGLVLVRKRKQKNIGEKQNQDIFDFPSELLSKYTPLEKLGEGGFGKVFKVKRKSDGEIIALKIPNLDEKAKKYLLKEIKVWQNLNHPNIVRMFDAYEEPIPHIEMEYIDGYNLNGKLIRDLDKYPKPLSPKEAINLIKQIAEGLKHAHDKNIIHRDIKPSNILLTPNLIPKITDWGLAKIGAKSSTATTTKALTLLYSAPEQIDEEEYGKTDKRTDIYQLGVLFYELLTGRLPYEGTSPAQISLKIVNPDKKPLPPSKINPSLSIFDGLFERHLAKRKEDRFQSIDEFLRALKSIEELIKEKESLKKTLTQTIDKLKKSTDKKEIERLIRELVDSTTKLALNCAKANDKVGLLEALETLKDYVKSENNKKELGGAIKHIEYLIKEQIPIEKQTIEALEVLLNRIRREF</sequence>
<keyword evidence="5" id="KW-0175">Coiled coil</keyword>
<keyword evidence="2" id="KW-0547">Nucleotide-binding</keyword>
<dbReference type="InterPro" id="IPR013229">
    <property type="entry name" value="PEGA"/>
</dbReference>
<name>C9RH05_METVM</name>
<accession>C9RH05</accession>
<feature type="coiled-coil region" evidence="5">
    <location>
        <begin position="741"/>
        <end position="775"/>
    </location>
</feature>
<keyword evidence="8" id="KW-0723">Serine/threonine-protein kinase</keyword>
<dbReference type="Pfam" id="PF08308">
    <property type="entry name" value="PEGA"/>
    <property type="match status" value="3"/>
</dbReference>
<dbReference type="InterPro" id="IPR008271">
    <property type="entry name" value="Ser/Thr_kinase_AS"/>
</dbReference>
<dbReference type="SUPFAM" id="SSF56112">
    <property type="entry name" value="Protein kinase-like (PK-like)"/>
    <property type="match status" value="1"/>
</dbReference>
<dbReference type="InterPro" id="IPR000719">
    <property type="entry name" value="Prot_kinase_dom"/>
</dbReference>
<dbReference type="Proteomes" id="UP000002063">
    <property type="component" value="Chromosome"/>
</dbReference>
<dbReference type="InterPro" id="IPR011009">
    <property type="entry name" value="Kinase-like_dom_sf"/>
</dbReference>
<reference evidence="8" key="1">
    <citation type="submission" date="2009-10" db="EMBL/GenBank/DDBJ databases">
        <title>Complete sequence of chromosome of Methanocaldococcus vulcanius M7.</title>
        <authorList>
            <consortium name="US DOE Joint Genome Institute"/>
            <person name="Lucas S."/>
            <person name="Copeland A."/>
            <person name="Lapidus A."/>
            <person name="Glavina del Rio T."/>
            <person name="Dalin E."/>
            <person name="Tice H."/>
            <person name="Bruce D."/>
            <person name="Goodwin L."/>
            <person name="Pitluck S."/>
            <person name="Lcollab F.I."/>
            <person name="Brettin T."/>
            <person name="Detter J.C."/>
            <person name="Han C."/>
            <person name="Tapia R."/>
            <person name="Kuske C.R."/>
            <person name="Schmutz J."/>
            <person name="Larimer F."/>
            <person name="Land M."/>
            <person name="Hauser L."/>
            <person name="Kyrpides N."/>
            <person name="Ovchinikova G."/>
            <person name="Sieprawska-Lupa M."/>
            <person name="Whitman W.B."/>
            <person name="Woyke T."/>
        </authorList>
    </citation>
    <scope>NUCLEOTIDE SEQUENCE [LARGE SCALE GENOMIC DNA]</scope>
    <source>
        <strain evidence="8">M7</strain>
    </source>
</reference>
<gene>
    <name evidence="8" type="ordered locus">Metvu_0999</name>
</gene>
<dbReference type="SMART" id="SM00220">
    <property type="entry name" value="S_TKc"/>
    <property type="match status" value="1"/>
</dbReference>
<dbReference type="PANTHER" id="PTHR24348">
    <property type="entry name" value="SERINE/THREONINE-PROTEIN KINASE UNC-51-RELATED"/>
    <property type="match status" value="1"/>
</dbReference>
<dbReference type="Pfam" id="PF00069">
    <property type="entry name" value="Pkinase"/>
    <property type="match status" value="1"/>
</dbReference>
<dbReference type="PANTHER" id="PTHR24348:SF22">
    <property type="entry name" value="NON-SPECIFIC SERINE_THREONINE PROTEIN KINASE"/>
    <property type="match status" value="1"/>
</dbReference>
<organism evidence="8 9">
    <name type="scientific">Methanocaldococcus vulcanius (strain ATCC 700851 / DSM 12094 / M7)</name>
    <name type="common">Methanococcus vulcanius</name>
    <dbReference type="NCBI Taxonomy" id="579137"/>
    <lineage>
        <taxon>Archaea</taxon>
        <taxon>Methanobacteriati</taxon>
        <taxon>Methanobacteriota</taxon>
        <taxon>Methanomada group</taxon>
        <taxon>Methanococci</taxon>
        <taxon>Methanococcales</taxon>
        <taxon>Methanocaldococcaceae</taxon>
        <taxon>Methanocaldococcus</taxon>
    </lineage>
</organism>
<keyword evidence="4" id="KW-0067">ATP-binding</keyword>
<dbReference type="EMBL" id="CP001787">
    <property type="protein sequence ID" value="ACX72857.1"/>
    <property type="molecule type" value="Genomic_DNA"/>
</dbReference>
<dbReference type="eggNOG" id="arCOG03264">
    <property type="taxonomic scope" value="Archaea"/>
</dbReference>
<dbReference type="PROSITE" id="PS50011">
    <property type="entry name" value="PROTEIN_KINASE_DOM"/>
    <property type="match status" value="1"/>
</dbReference>
<evidence type="ECO:0000256" key="4">
    <source>
        <dbReference type="ARBA" id="ARBA00022840"/>
    </source>
</evidence>
<evidence type="ECO:0000259" key="7">
    <source>
        <dbReference type="PROSITE" id="PS50011"/>
    </source>
</evidence>
<dbReference type="KEGG" id="mvu:Metvu_0999"/>
<dbReference type="RefSeq" id="WP_015733077.1">
    <property type="nucleotide sequence ID" value="NC_013407.1"/>
</dbReference>
<feature type="domain" description="Protein kinase" evidence="7">
    <location>
        <begin position="489"/>
        <end position="755"/>
    </location>
</feature>
<evidence type="ECO:0000256" key="5">
    <source>
        <dbReference type="SAM" id="Coils"/>
    </source>
</evidence>
<dbReference type="InterPro" id="IPR045269">
    <property type="entry name" value="Atg1-like"/>
</dbReference>
<keyword evidence="6" id="KW-0812">Transmembrane</keyword>
<dbReference type="eggNOG" id="arCOG06957">
    <property type="taxonomic scope" value="Archaea"/>
</dbReference>
<dbReference type="AlphaFoldDB" id="C9RH05"/>
<dbReference type="GO" id="GO:0005524">
    <property type="term" value="F:ATP binding"/>
    <property type="evidence" value="ECO:0007669"/>
    <property type="project" value="UniProtKB-KW"/>
</dbReference>
<keyword evidence="3 8" id="KW-0418">Kinase</keyword>
<evidence type="ECO:0000313" key="8">
    <source>
        <dbReference type="EMBL" id="ACX72857.1"/>
    </source>
</evidence>
<dbReference type="GO" id="GO:0004674">
    <property type="term" value="F:protein serine/threonine kinase activity"/>
    <property type="evidence" value="ECO:0007669"/>
    <property type="project" value="UniProtKB-KW"/>
</dbReference>
<dbReference type="Gene3D" id="1.10.510.10">
    <property type="entry name" value="Transferase(Phosphotransferase) domain 1"/>
    <property type="match status" value="1"/>
</dbReference>